<dbReference type="PANTHER" id="PTHR23421">
    <property type="entry name" value="BETA-GALACTOSIDASE RELATED"/>
    <property type="match status" value="1"/>
</dbReference>
<dbReference type="Gene3D" id="3.20.20.80">
    <property type="entry name" value="Glycosidases"/>
    <property type="match status" value="1"/>
</dbReference>
<dbReference type="SUPFAM" id="SSF49785">
    <property type="entry name" value="Galactose-binding domain-like"/>
    <property type="match status" value="2"/>
</dbReference>
<dbReference type="AlphaFoldDB" id="A0A9P6TH54"/>
<keyword evidence="7" id="KW-0326">Glycosidase</keyword>
<dbReference type="GO" id="GO:0004565">
    <property type="term" value="F:beta-galactosidase activity"/>
    <property type="evidence" value="ECO:0007669"/>
    <property type="project" value="UniProtKB-EC"/>
</dbReference>
<proteinExistence type="inferred from homology"/>
<evidence type="ECO:0000256" key="3">
    <source>
        <dbReference type="ARBA" id="ARBA00012756"/>
    </source>
</evidence>
<dbReference type="InterPro" id="IPR031330">
    <property type="entry name" value="Gly_Hdrlase_35_cat"/>
</dbReference>
<comment type="catalytic activity">
    <reaction evidence="1">
        <text>Hydrolysis of terminal non-reducing beta-D-galactose residues in beta-D-galactosides.</text>
        <dbReference type="EC" id="3.2.1.23"/>
    </reaction>
</comment>
<evidence type="ECO:0000259" key="10">
    <source>
        <dbReference type="SMART" id="SM01029"/>
    </source>
</evidence>
<evidence type="ECO:0000256" key="6">
    <source>
        <dbReference type="ARBA" id="ARBA00023180"/>
    </source>
</evidence>
<sequence>MRHSILFKTCLIFFLYYKNYLTSHSYINWDRYSLSINQERVFIQSGEFHPWRLPSDGQWIDILQKFSAAGLNTVSIYVHRGLVNPIEGRTDWSGFRALQPIFDAARQTGLWVIAETTAGGIPGWVTNLNVSLRTNATEFNKSWRQYWIELTELIEPNQFGKVNGTVIAVQVENEYLNDEHSTEGQPSGKDGYMRDLEQSLKDNGIYVPLTFNDANMYENFVHGLGSVDIYGFDSYPQSFDCSHPKIWKPVITNYAKYQSSLKLNSPLFMPEFQAGAFDPWGPHAAGYDKCQQLTGSDFQSVFNLNNLAANAKMINYYMAFGGTSWGYISFPGVYTSYDYGAPISEDRTLNEKFTELKRQSLFLRSSKDFYKTDIIGDSSTRKYCMGINESGFVTELRNKDNGAGYYILRAQDSTSLESTTCTLQVLTSLGSIKLPTITLPPRRSKLLVTDYSTTSLSSPDRTSSIQLTYTTSNVLLSAHIGGHEVLYLFSDDQTKNKPGLAAKEEISVFHKISGLESNLSVTSWSGEDSKVKVENKIQDGYLRVHWSVNQIEEVVAIQTEKGAILLTSEETAGKVWNPILDSNPSSGDVNRNSILVWGPYLVRNASLISINEKFNLFLFGDLEENKRTIISIYIGGMKIFKVYWNQRIIQNVIIDRLGFLRFEFNPQNFVEKSTKIHNVDLQKVGDQIDLGKFEWKYRDSLPEIKNDFNDDDWIHADHVESHSPYEKLFGKYYLYACDYGFCNGAAIWRGHFNDCSPDLSQTRFPDQSQHPPGITLAISGGDSFAASVWINEIFINSTVAESSSTTERVSMTEQSYTFPSGSINKCGHNVITIVQDSMGMDEVEGGFSDTVKHPRGILGYRFNGAAVDRSDEILWKVQGQLGGFHWLPDPDRGILNENGFFAIRSGWHLPDYPLRNSTKWIQSSPIKDGINKAGIGFYHTIINLNLPEGYDIILSFNFDEIIIDKSREFNNRYRVEFWVNGWNMGRYISDLGPQIRFPVHEGILNFQGSNDFGLTVWSLDGNGAKIKKLSLRLDKVLEGGIGSVKKLNHFNFNLSKRIHSSKKNNGF</sequence>
<dbReference type="InterPro" id="IPR037110">
    <property type="entry name" value="Betagal_dom2_sf"/>
</dbReference>
<evidence type="ECO:0000256" key="8">
    <source>
        <dbReference type="RuleBase" id="RU003679"/>
    </source>
</evidence>
<name>A0A9P6TH54_9BASI</name>
<keyword evidence="6" id="KW-0325">Glycoprotein</keyword>
<dbReference type="Pfam" id="PF13364">
    <property type="entry name" value="BetaGal_ABD2"/>
    <property type="match status" value="2"/>
</dbReference>
<dbReference type="InterPro" id="IPR025300">
    <property type="entry name" value="BetaGal_jelly_roll_dom"/>
</dbReference>
<dbReference type="PRINTS" id="PR00742">
    <property type="entry name" value="GLHYDRLASE35"/>
</dbReference>
<dbReference type="Gene3D" id="2.60.120.260">
    <property type="entry name" value="Galactose-binding domain-like"/>
    <property type="match status" value="2"/>
</dbReference>
<dbReference type="InterPro" id="IPR025972">
    <property type="entry name" value="BetaGal_dom3"/>
</dbReference>
<feature type="chain" id="PRO_5040156789" description="beta-galactosidase" evidence="9">
    <location>
        <begin position="23"/>
        <end position="1067"/>
    </location>
</feature>
<keyword evidence="5" id="KW-0378">Hydrolase</keyword>
<evidence type="ECO:0000256" key="5">
    <source>
        <dbReference type="ARBA" id="ARBA00022801"/>
    </source>
</evidence>
<dbReference type="Gene3D" id="2.102.20.10">
    <property type="entry name" value="Beta-galactosidase, domain 2"/>
    <property type="match status" value="1"/>
</dbReference>
<dbReference type="Pfam" id="PF13363">
    <property type="entry name" value="BetaGal_dom3"/>
    <property type="match status" value="1"/>
</dbReference>
<keyword evidence="4 9" id="KW-0732">Signal</keyword>
<evidence type="ECO:0000256" key="7">
    <source>
        <dbReference type="ARBA" id="ARBA00023295"/>
    </source>
</evidence>
<dbReference type="InterPro" id="IPR036833">
    <property type="entry name" value="BetaGal_dom3_sf"/>
</dbReference>
<keyword evidence="12" id="KW-1185">Reference proteome</keyword>
<dbReference type="InterPro" id="IPR008979">
    <property type="entry name" value="Galactose-bd-like_sf"/>
</dbReference>
<dbReference type="SMART" id="SM01029">
    <property type="entry name" value="BetaGal_dom2"/>
    <property type="match status" value="1"/>
</dbReference>
<dbReference type="SUPFAM" id="SSF117100">
    <property type="entry name" value="Beta-galactosidase LacA, domain 3"/>
    <property type="match status" value="1"/>
</dbReference>
<feature type="domain" description="Beta-galactosidase" evidence="10">
    <location>
        <begin position="368"/>
        <end position="575"/>
    </location>
</feature>
<evidence type="ECO:0000313" key="12">
    <source>
        <dbReference type="Proteomes" id="UP000886653"/>
    </source>
</evidence>
<dbReference type="InterPro" id="IPR018954">
    <property type="entry name" value="Betagal_dom2"/>
</dbReference>
<reference evidence="11" key="1">
    <citation type="submission" date="2013-11" db="EMBL/GenBank/DDBJ databases">
        <title>Genome sequence of the fusiform rust pathogen reveals effectors for host alternation and coevolution with pine.</title>
        <authorList>
            <consortium name="DOE Joint Genome Institute"/>
            <person name="Smith K."/>
            <person name="Pendleton A."/>
            <person name="Kubisiak T."/>
            <person name="Anderson C."/>
            <person name="Salamov A."/>
            <person name="Aerts A."/>
            <person name="Riley R."/>
            <person name="Clum A."/>
            <person name="Lindquist E."/>
            <person name="Ence D."/>
            <person name="Campbell M."/>
            <person name="Kronenberg Z."/>
            <person name="Feau N."/>
            <person name="Dhillon B."/>
            <person name="Hamelin R."/>
            <person name="Burleigh J."/>
            <person name="Smith J."/>
            <person name="Yandell M."/>
            <person name="Nelson C."/>
            <person name="Grigoriev I."/>
            <person name="Davis J."/>
        </authorList>
    </citation>
    <scope>NUCLEOTIDE SEQUENCE</scope>
    <source>
        <strain evidence="11">G11</strain>
    </source>
</reference>
<dbReference type="OrthoDB" id="1657402at2759"/>
<gene>
    <name evidence="11" type="ORF">CROQUDRAFT_652372</name>
</gene>
<dbReference type="SUPFAM" id="SSF51445">
    <property type="entry name" value="(Trans)glycosidases"/>
    <property type="match status" value="1"/>
</dbReference>
<evidence type="ECO:0000256" key="9">
    <source>
        <dbReference type="SAM" id="SignalP"/>
    </source>
</evidence>
<dbReference type="GO" id="GO:0005975">
    <property type="term" value="P:carbohydrate metabolic process"/>
    <property type="evidence" value="ECO:0007669"/>
    <property type="project" value="InterPro"/>
</dbReference>
<comment type="caution">
    <text evidence="11">The sequence shown here is derived from an EMBL/GenBank/DDBJ whole genome shotgun (WGS) entry which is preliminary data.</text>
</comment>
<dbReference type="EC" id="3.2.1.23" evidence="3"/>
<dbReference type="Gene3D" id="2.60.390.10">
    <property type="entry name" value="Beta-galactosidase, domain 3"/>
    <property type="match status" value="1"/>
</dbReference>
<dbReference type="Pfam" id="PF10435">
    <property type="entry name" value="BetaGal_dom2"/>
    <property type="match status" value="1"/>
</dbReference>
<evidence type="ECO:0000256" key="2">
    <source>
        <dbReference type="ARBA" id="ARBA00009809"/>
    </source>
</evidence>
<dbReference type="Pfam" id="PF01301">
    <property type="entry name" value="Glyco_hydro_35"/>
    <property type="match status" value="1"/>
</dbReference>
<dbReference type="InterPro" id="IPR001944">
    <property type="entry name" value="Glycoside_Hdrlase_35"/>
</dbReference>
<dbReference type="SUPFAM" id="SSF51011">
    <property type="entry name" value="Glycosyl hydrolase domain"/>
    <property type="match status" value="1"/>
</dbReference>
<dbReference type="Proteomes" id="UP000886653">
    <property type="component" value="Unassembled WGS sequence"/>
</dbReference>
<evidence type="ECO:0000256" key="1">
    <source>
        <dbReference type="ARBA" id="ARBA00001412"/>
    </source>
</evidence>
<protein>
    <recommendedName>
        <fullName evidence="3">beta-galactosidase</fullName>
        <ecNumber evidence="3">3.2.1.23</ecNumber>
    </recommendedName>
</protein>
<accession>A0A9P6TH54</accession>
<comment type="similarity">
    <text evidence="2 8">Belongs to the glycosyl hydrolase 35 family.</text>
</comment>
<evidence type="ECO:0000313" key="11">
    <source>
        <dbReference type="EMBL" id="KAG0150443.1"/>
    </source>
</evidence>
<evidence type="ECO:0000256" key="4">
    <source>
        <dbReference type="ARBA" id="ARBA00022729"/>
    </source>
</evidence>
<dbReference type="EMBL" id="MU167219">
    <property type="protein sequence ID" value="KAG0150443.1"/>
    <property type="molecule type" value="Genomic_DNA"/>
</dbReference>
<organism evidence="11 12">
    <name type="scientific">Cronartium quercuum f. sp. fusiforme G11</name>
    <dbReference type="NCBI Taxonomy" id="708437"/>
    <lineage>
        <taxon>Eukaryota</taxon>
        <taxon>Fungi</taxon>
        <taxon>Dikarya</taxon>
        <taxon>Basidiomycota</taxon>
        <taxon>Pucciniomycotina</taxon>
        <taxon>Pucciniomycetes</taxon>
        <taxon>Pucciniales</taxon>
        <taxon>Coleosporiaceae</taxon>
        <taxon>Cronartium</taxon>
    </lineage>
</organism>
<feature type="signal peptide" evidence="9">
    <location>
        <begin position="1"/>
        <end position="22"/>
    </location>
</feature>
<dbReference type="InterPro" id="IPR017853">
    <property type="entry name" value="GH"/>
</dbReference>